<organism evidence="2 3">
    <name type="scientific">Actinoplanes auranticolor</name>
    <dbReference type="NCBI Taxonomy" id="47988"/>
    <lineage>
        <taxon>Bacteria</taxon>
        <taxon>Bacillati</taxon>
        <taxon>Actinomycetota</taxon>
        <taxon>Actinomycetes</taxon>
        <taxon>Micromonosporales</taxon>
        <taxon>Micromonosporaceae</taxon>
        <taxon>Actinoplanes</taxon>
    </lineage>
</organism>
<sequence>MKGLMTAVPAINTSRGSVLTLVVMHCLASSVDVRASPPHEFPELSAGESGARPEGSNQSEWPECQ</sequence>
<feature type="region of interest" description="Disordered" evidence="1">
    <location>
        <begin position="35"/>
        <end position="65"/>
    </location>
</feature>
<name>A0A919S5C3_9ACTN</name>
<feature type="compositionally biased region" description="Polar residues" evidence="1">
    <location>
        <begin position="55"/>
        <end position="65"/>
    </location>
</feature>
<gene>
    <name evidence="2" type="ORF">Aau02nite_09000</name>
</gene>
<protein>
    <submittedName>
        <fullName evidence="2">Uncharacterized protein</fullName>
    </submittedName>
</protein>
<comment type="caution">
    <text evidence="2">The sequence shown here is derived from an EMBL/GenBank/DDBJ whole genome shotgun (WGS) entry which is preliminary data.</text>
</comment>
<proteinExistence type="predicted"/>
<dbReference type="AlphaFoldDB" id="A0A919S5C3"/>
<dbReference type="EMBL" id="BOQL01000008">
    <property type="protein sequence ID" value="GIM64217.1"/>
    <property type="molecule type" value="Genomic_DNA"/>
</dbReference>
<accession>A0A919S5C3</accession>
<evidence type="ECO:0000313" key="3">
    <source>
        <dbReference type="Proteomes" id="UP000681340"/>
    </source>
</evidence>
<keyword evidence="3" id="KW-1185">Reference proteome</keyword>
<reference evidence="2" key="1">
    <citation type="submission" date="2021-03" db="EMBL/GenBank/DDBJ databases">
        <title>Whole genome shotgun sequence of Actinoplanes auranticolor NBRC 12245.</title>
        <authorList>
            <person name="Komaki H."/>
            <person name="Tamura T."/>
        </authorList>
    </citation>
    <scope>NUCLEOTIDE SEQUENCE</scope>
    <source>
        <strain evidence="2">NBRC 12245</strain>
    </source>
</reference>
<evidence type="ECO:0000256" key="1">
    <source>
        <dbReference type="SAM" id="MobiDB-lite"/>
    </source>
</evidence>
<dbReference type="Proteomes" id="UP000681340">
    <property type="component" value="Unassembled WGS sequence"/>
</dbReference>
<evidence type="ECO:0000313" key="2">
    <source>
        <dbReference type="EMBL" id="GIM64217.1"/>
    </source>
</evidence>